<dbReference type="InterPro" id="IPR011659">
    <property type="entry name" value="WD40"/>
</dbReference>
<proteinExistence type="predicted"/>
<evidence type="ECO:0008006" key="4">
    <source>
        <dbReference type="Google" id="ProtNLM"/>
    </source>
</evidence>
<feature type="region of interest" description="Disordered" evidence="1">
    <location>
        <begin position="1"/>
        <end position="25"/>
    </location>
</feature>
<dbReference type="Pfam" id="PF07676">
    <property type="entry name" value="PD40"/>
    <property type="match status" value="2"/>
</dbReference>
<evidence type="ECO:0000256" key="1">
    <source>
        <dbReference type="SAM" id="MobiDB-lite"/>
    </source>
</evidence>
<dbReference type="Gene3D" id="2.120.10.30">
    <property type="entry name" value="TolB, C-terminal domain"/>
    <property type="match status" value="1"/>
</dbReference>
<keyword evidence="3" id="KW-1185">Reference proteome</keyword>
<name>A0ABQ2EE07_9ACTN</name>
<sequence length="317" mass="33733">MTTPAPRETARPVGQDPAGARREPGQSLTCRVHVFDVASLSAAVVAEFDRTTFEAPNWGADGNTLYLNGAGALWALSLDSPLTPRRVAYEGLPDLNNDHVLDPRGDAIYMSATDGHIHHGPLAGGGHRRVTDERDVLHYLHGVSPDGERLAFVRIDGSGGPGRLALIGSDGGPVTVVDTGAGHLDGPEWSPDGEWIYFNTERWASGPGHAQLARVPSENPSAEKVERLISTGTVDWFPHLAPDGRLAVYLRYPAGTVGHPGDVDVELVVVDTADWSAPLARVPLHGGQGTINVNSWSPDSGRFAFVSYPSSDDAPVR</sequence>
<reference evidence="3" key="1">
    <citation type="journal article" date="2019" name="Int. J. Syst. Evol. Microbiol.">
        <title>The Global Catalogue of Microorganisms (GCM) 10K type strain sequencing project: providing services to taxonomists for standard genome sequencing and annotation.</title>
        <authorList>
            <consortium name="The Broad Institute Genomics Platform"/>
            <consortium name="The Broad Institute Genome Sequencing Center for Infectious Disease"/>
            <person name="Wu L."/>
            <person name="Ma J."/>
        </authorList>
    </citation>
    <scope>NUCLEOTIDE SEQUENCE [LARGE SCALE GENOMIC DNA]</scope>
    <source>
        <strain evidence="3">CGMCC 4.7275</strain>
    </source>
</reference>
<organism evidence="2 3">
    <name type="scientific">Streptomyces camponoticapitis</name>
    <dbReference type="NCBI Taxonomy" id="1616125"/>
    <lineage>
        <taxon>Bacteria</taxon>
        <taxon>Bacillati</taxon>
        <taxon>Actinomycetota</taxon>
        <taxon>Actinomycetes</taxon>
        <taxon>Kitasatosporales</taxon>
        <taxon>Streptomycetaceae</taxon>
        <taxon>Streptomyces</taxon>
    </lineage>
</organism>
<dbReference type="RefSeq" id="WP_189109396.1">
    <property type="nucleotide sequence ID" value="NZ_BMMV01000015.1"/>
</dbReference>
<evidence type="ECO:0000313" key="2">
    <source>
        <dbReference type="EMBL" id="GGK08614.1"/>
    </source>
</evidence>
<dbReference type="SUPFAM" id="SSF82171">
    <property type="entry name" value="DPP6 N-terminal domain-like"/>
    <property type="match status" value="1"/>
</dbReference>
<dbReference type="InterPro" id="IPR011042">
    <property type="entry name" value="6-blade_b-propeller_TolB-like"/>
</dbReference>
<protein>
    <recommendedName>
        <fullName evidence="4">Biopolymer transporter Tol</fullName>
    </recommendedName>
</protein>
<dbReference type="EMBL" id="BMMV01000015">
    <property type="protein sequence ID" value="GGK08614.1"/>
    <property type="molecule type" value="Genomic_DNA"/>
</dbReference>
<gene>
    <name evidence="2" type="ORF">GCM10011583_45780</name>
</gene>
<evidence type="ECO:0000313" key="3">
    <source>
        <dbReference type="Proteomes" id="UP000660265"/>
    </source>
</evidence>
<dbReference type="Proteomes" id="UP000660265">
    <property type="component" value="Unassembled WGS sequence"/>
</dbReference>
<accession>A0ABQ2EE07</accession>
<comment type="caution">
    <text evidence="2">The sequence shown here is derived from an EMBL/GenBank/DDBJ whole genome shotgun (WGS) entry which is preliminary data.</text>
</comment>